<keyword evidence="11" id="KW-0456">Lyase</keyword>
<evidence type="ECO:0000256" key="7">
    <source>
        <dbReference type="ARBA" id="ARBA00022813"/>
    </source>
</evidence>
<evidence type="ECO:0000313" key="17">
    <source>
        <dbReference type="RefSeq" id="XP_022756517.1"/>
    </source>
</evidence>
<evidence type="ECO:0000256" key="1">
    <source>
        <dbReference type="ARBA" id="ARBA00001928"/>
    </source>
</evidence>
<dbReference type="Gene3D" id="3.30.360.50">
    <property type="entry name" value="S-adenosylmethionine decarboxylase"/>
    <property type="match status" value="1"/>
</dbReference>
<dbReference type="Proteomes" id="UP000515121">
    <property type="component" value="Unplaced"/>
</dbReference>
<dbReference type="OrthoDB" id="1068353at2759"/>
<dbReference type="FunFam" id="3.30.360.50:FF:000001">
    <property type="entry name" value="S-adenosylmethionine decarboxylase proenzyme"/>
    <property type="match status" value="1"/>
</dbReference>
<comment type="catalytic activity">
    <reaction evidence="14">
        <text>S-adenosyl-L-methionine + H(+) = S-adenosyl 3-(methylsulfanyl)propylamine + CO2</text>
        <dbReference type="Rhea" id="RHEA:15981"/>
        <dbReference type="ChEBI" id="CHEBI:15378"/>
        <dbReference type="ChEBI" id="CHEBI:16526"/>
        <dbReference type="ChEBI" id="CHEBI:57443"/>
        <dbReference type="ChEBI" id="CHEBI:59789"/>
        <dbReference type="EC" id="4.1.1.50"/>
    </reaction>
</comment>
<keyword evidence="16" id="KW-1185">Reference proteome</keyword>
<dbReference type="InterPro" id="IPR016067">
    <property type="entry name" value="S-AdoMet_deCO2ase_core"/>
</dbReference>
<dbReference type="InterPro" id="IPR048283">
    <property type="entry name" value="AdoMetDC-like"/>
</dbReference>
<name>A0A6P5ZVJ2_DURZI</name>
<dbReference type="FunFam" id="3.60.90.10:FF:000002">
    <property type="entry name" value="S-adenosylmethionine decarboxylase proenzyme"/>
    <property type="match status" value="1"/>
</dbReference>
<dbReference type="Pfam" id="PF08132">
    <property type="entry name" value="AdoMetDC_leader"/>
    <property type="match status" value="1"/>
</dbReference>
<comment type="pathway">
    <text evidence="2">Amine and polyamine biosynthesis; S-adenosylmethioninamine biosynthesis; S-adenosylmethioninamine from S-adenosyl-L-methionine: step 1/1.</text>
</comment>
<keyword evidence="12" id="KW-0704">Schiff base</keyword>
<evidence type="ECO:0000256" key="11">
    <source>
        <dbReference type="ARBA" id="ARBA00023239"/>
    </source>
</evidence>
<evidence type="ECO:0000256" key="8">
    <source>
        <dbReference type="ARBA" id="ARBA00023066"/>
    </source>
</evidence>
<dbReference type="RefSeq" id="XP_022756517.1">
    <property type="nucleotide sequence ID" value="XM_022900782.1"/>
</dbReference>
<dbReference type="GO" id="GO:0004014">
    <property type="term" value="F:adenosylmethionine decarboxylase activity"/>
    <property type="evidence" value="ECO:0007669"/>
    <property type="project" value="UniProtKB-EC"/>
</dbReference>
<dbReference type="GO" id="GO:0099402">
    <property type="term" value="P:plant organ development"/>
    <property type="evidence" value="ECO:0007669"/>
    <property type="project" value="UniProtKB-ARBA"/>
</dbReference>
<keyword evidence="9" id="KW-0620">Polyamine biosynthesis</keyword>
<feature type="compositionally biased region" description="Basic residues" evidence="15">
    <location>
        <begin position="1"/>
        <end position="10"/>
    </location>
</feature>
<evidence type="ECO:0000256" key="9">
    <source>
        <dbReference type="ARBA" id="ARBA00023115"/>
    </source>
</evidence>
<keyword evidence="10" id="KW-0865">Zymogen</keyword>
<dbReference type="AlphaFoldDB" id="A0A6P5ZVJ2"/>
<organism evidence="16 17">
    <name type="scientific">Durio zibethinus</name>
    <name type="common">Durian</name>
    <dbReference type="NCBI Taxonomy" id="66656"/>
    <lineage>
        <taxon>Eukaryota</taxon>
        <taxon>Viridiplantae</taxon>
        <taxon>Streptophyta</taxon>
        <taxon>Embryophyta</taxon>
        <taxon>Tracheophyta</taxon>
        <taxon>Spermatophyta</taxon>
        <taxon>Magnoliopsida</taxon>
        <taxon>eudicotyledons</taxon>
        <taxon>Gunneridae</taxon>
        <taxon>Pentapetalae</taxon>
        <taxon>rosids</taxon>
        <taxon>malvids</taxon>
        <taxon>Malvales</taxon>
        <taxon>Malvaceae</taxon>
        <taxon>Helicteroideae</taxon>
        <taxon>Durio</taxon>
    </lineage>
</organism>
<comment type="similarity">
    <text evidence="3">Belongs to the eukaryotic AdoMetDC family.</text>
</comment>
<keyword evidence="8" id="KW-0745">Spermidine biosynthesis</keyword>
<evidence type="ECO:0000256" key="2">
    <source>
        <dbReference type="ARBA" id="ARBA00004911"/>
    </source>
</evidence>
<dbReference type="InterPro" id="IPR001985">
    <property type="entry name" value="S-AdoMet_decarboxylase_euk"/>
</dbReference>
<dbReference type="InterPro" id="IPR018166">
    <property type="entry name" value="S-AdoMet_deCO2ase_CS"/>
</dbReference>
<evidence type="ECO:0000256" key="13">
    <source>
        <dbReference type="ARBA" id="ARBA00023317"/>
    </source>
</evidence>
<dbReference type="GO" id="GO:0008295">
    <property type="term" value="P:spermidine biosynthetic process"/>
    <property type="evidence" value="ECO:0007669"/>
    <property type="project" value="UniProtKB-KW"/>
</dbReference>
<dbReference type="PROSITE" id="PS01336">
    <property type="entry name" value="ADOMETDC"/>
    <property type="match status" value="1"/>
</dbReference>
<keyword evidence="6" id="KW-0210">Decarboxylase</keyword>
<sequence>METKGGKKKCNNSSSSSDSLQYEVPLGYSIEDIRPNGDIEKFRSAAYSNCVRKPSSPPPPSPIGFEGFEKRLEISFFDPPIFNDPNGLGLRALSKAQLDSILEPACCTIVSELSNSNFDSYVLSESSLFIYPNKIILKTCGTTKLLLSIPRILQLSNSLSLTVSRVNYSRGTFIFPDHQPAPHRNFSEEVTSLNECFTDFITEAYIVGDPKFPTRSWHVYSAVAKCAPPLTEDQRGVITLELCMTGLDRQKAGVFYKKPGNGNCSARKMTKMSGIADIIPSHVICDFEFDPCGYSMNGIEGFAYSTVHVTPEEGFSYASYEAMALDTESVKLEPLVNRVLTCFCPNEFSVAVTCHGGFCLWPMEGADVEGYTCQYMVKQDLPGGGCVVYGTYSSKGERCTVRFPAKLTMQQQCWKETVEEEEDVATAVVCQCISSA</sequence>
<gene>
    <name evidence="17" type="primary">LOC111304250</name>
</gene>
<proteinExistence type="inferred from homology"/>
<evidence type="ECO:0000256" key="4">
    <source>
        <dbReference type="ARBA" id="ARBA00012357"/>
    </source>
</evidence>
<dbReference type="PANTHER" id="PTHR11570">
    <property type="entry name" value="S-ADENOSYLMETHIONINE DECARBOXYLASE"/>
    <property type="match status" value="1"/>
</dbReference>
<accession>A0A6P5ZVJ2</accession>
<protein>
    <recommendedName>
        <fullName evidence="4">adenosylmethionine decarboxylase</fullName>
        <ecNumber evidence="4">4.1.1.50</ecNumber>
    </recommendedName>
</protein>
<dbReference type="PANTHER" id="PTHR11570:SF0">
    <property type="entry name" value="S-ADENOSYLMETHIONINE DECARBOXYLASE PROENZYME"/>
    <property type="match status" value="1"/>
</dbReference>
<evidence type="ECO:0000256" key="12">
    <source>
        <dbReference type="ARBA" id="ARBA00023270"/>
    </source>
</evidence>
<reference evidence="17" key="1">
    <citation type="submission" date="2025-08" db="UniProtKB">
        <authorList>
            <consortium name="RefSeq"/>
        </authorList>
    </citation>
    <scope>IDENTIFICATION</scope>
    <source>
        <tissue evidence="17">Fruit stalk</tissue>
    </source>
</reference>
<dbReference type="EC" id="4.1.1.50" evidence="4"/>
<dbReference type="NCBIfam" id="TIGR00535">
    <property type="entry name" value="SAM_DCase"/>
    <property type="match status" value="1"/>
</dbReference>
<dbReference type="GeneID" id="111304250"/>
<dbReference type="UniPathway" id="UPA00331">
    <property type="reaction ID" value="UER00451"/>
</dbReference>
<evidence type="ECO:0000256" key="14">
    <source>
        <dbReference type="ARBA" id="ARBA00048112"/>
    </source>
</evidence>
<keyword evidence="13" id="KW-0670">Pyruvate</keyword>
<feature type="region of interest" description="Disordered" evidence="15">
    <location>
        <begin position="1"/>
        <end position="20"/>
    </location>
</feature>
<evidence type="ECO:0000256" key="15">
    <source>
        <dbReference type="SAM" id="MobiDB-lite"/>
    </source>
</evidence>
<evidence type="ECO:0000256" key="6">
    <source>
        <dbReference type="ARBA" id="ARBA00022793"/>
    </source>
</evidence>
<evidence type="ECO:0000313" key="16">
    <source>
        <dbReference type="Proteomes" id="UP000515121"/>
    </source>
</evidence>
<dbReference type="SUPFAM" id="SSF56276">
    <property type="entry name" value="S-adenosylmethionine decarboxylase"/>
    <property type="match status" value="1"/>
</dbReference>
<dbReference type="GO" id="GO:0006597">
    <property type="term" value="P:spermine biosynthetic process"/>
    <property type="evidence" value="ECO:0007669"/>
    <property type="project" value="InterPro"/>
</dbReference>
<comment type="cofactor">
    <cofactor evidence="1">
        <name>pyruvate</name>
        <dbReference type="ChEBI" id="CHEBI:15361"/>
    </cofactor>
</comment>
<dbReference type="Gene3D" id="3.60.90.10">
    <property type="entry name" value="S-adenosylmethionine decarboxylase"/>
    <property type="match status" value="1"/>
</dbReference>
<evidence type="ECO:0000256" key="10">
    <source>
        <dbReference type="ARBA" id="ARBA00023145"/>
    </source>
</evidence>
<dbReference type="Pfam" id="PF01536">
    <property type="entry name" value="SAM_decarbox"/>
    <property type="match status" value="1"/>
</dbReference>
<evidence type="ECO:0000256" key="5">
    <source>
        <dbReference type="ARBA" id="ARBA00022691"/>
    </source>
</evidence>
<keyword evidence="7" id="KW-0068">Autocatalytic cleavage</keyword>
<dbReference type="KEGG" id="dzi:111304250"/>
<keyword evidence="5" id="KW-0949">S-adenosyl-L-methionine</keyword>
<evidence type="ECO:0000256" key="3">
    <source>
        <dbReference type="ARBA" id="ARBA00008466"/>
    </source>
</evidence>
<dbReference type="InterPro" id="IPR012511">
    <property type="entry name" value="AdoMetDC_leader"/>
</dbReference>
<dbReference type="GO" id="GO:0005829">
    <property type="term" value="C:cytosol"/>
    <property type="evidence" value="ECO:0007669"/>
    <property type="project" value="TreeGrafter"/>
</dbReference>